<evidence type="ECO:0000313" key="1">
    <source>
        <dbReference type="EMBL" id="QHU00845.1"/>
    </source>
</evidence>
<dbReference type="EMBL" id="MN740330">
    <property type="protein sequence ID" value="QHU00845.1"/>
    <property type="molecule type" value="Genomic_DNA"/>
</dbReference>
<sequence>MRRTNKKKKPKRYKEPIIPSQTHHAVHWTVKNVSSSIILDIWIPYSSHTSYSSIGLTSIGSSYSHKYNRSFDGYSVPIIKWTKKENIFYLWSINQVYSADFYHRFDGKKEQSLHKILSILKQLPKSDEIPVLPIRDLPSYLPNHTKVIV</sequence>
<organism evidence="1">
    <name type="scientific">viral metagenome</name>
    <dbReference type="NCBI Taxonomy" id="1070528"/>
    <lineage>
        <taxon>unclassified sequences</taxon>
        <taxon>metagenomes</taxon>
        <taxon>organismal metagenomes</taxon>
    </lineage>
</organism>
<protein>
    <submittedName>
        <fullName evidence="1">Uncharacterized protein</fullName>
    </submittedName>
</protein>
<reference evidence="1" key="1">
    <citation type="journal article" date="2020" name="Nature">
        <title>Giant virus diversity and host interactions through global metagenomics.</title>
        <authorList>
            <person name="Schulz F."/>
            <person name="Roux S."/>
            <person name="Paez-Espino D."/>
            <person name="Jungbluth S."/>
            <person name="Walsh D.A."/>
            <person name="Denef V.J."/>
            <person name="McMahon K.D."/>
            <person name="Konstantinidis K.T."/>
            <person name="Eloe-Fadrosh E.A."/>
            <person name="Kyrpides N.C."/>
            <person name="Woyke T."/>
        </authorList>
    </citation>
    <scope>NUCLEOTIDE SEQUENCE</scope>
    <source>
        <strain evidence="1">GVMAG-M-3300025860-20</strain>
    </source>
</reference>
<name>A0A6C0J568_9ZZZZ</name>
<dbReference type="AlphaFoldDB" id="A0A6C0J568"/>
<accession>A0A6C0J568</accession>
<proteinExistence type="predicted"/>